<keyword evidence="2" id="KW-1185">Reference proteome</keyword>
<dbReference type="RefSeq" id="WP_264138377.1">
    <property type="nucleotide sequence ID" value="NZ_JAOYOD010000001.1"/>
</dbReference>
<organism evidence="1 2">
    <name type="scientific">Reichenbachiella ulvae</name>
    <dbReference type="NCBI Taxonomy" id="2980104"/>
    <lineage>
        <taxon>Bacteria</taxon>
        <taxon>Pseudomonadati</taxon>
        <taxon>Bacteroidota</taxon>
        <taxon>Cytophagia</taxon>
        <taxon>Cytophagales</taxon>
        <taxon>Reichenbachiellaceae</taxon>
        <taxon>Reichenbachiella</taxon>
    </lineage>
</organism>
<comment type="caution">
    <text evidence="1">The sequence shown here is derived from an EMBL/GenBank/DDBJ whole genome shotgun (WGS) entry which is preliminary data.</text>
</comment>
<protein>
    <recommendedName>
        <fullName evidence="3">Lipoprotein</fullName>
    </recommendedName>
</protein>
<accession>A0ABT3CVE3</accession>
<evidence type="ECO:0000313" key="1">
    <source>
        <dbReference type="EMBL" id="MCV9387556.1"/>
    </source>
</evidence>
<dbReference type="EMBL" id="JAOYOD010000001">
    <property type="protein sequence ID" value="MCV9387556.1"/>
    <property type="molecule type" value="Genomic_DNA"/>
</dbReference>
<name>A0ABT3CVE3_9BACT</name>
<evidence type="ECO:0000313" key="2">
    <source>
        <dbReference type="Proteomes" id="UP001300692"/>
    </source>
</evidence>
<dbReference type="PROSITE" id="PS51257">
    <property type="entry name" value="PROKAR_LIPOPROTEIN"/>
    <property type="match status" value="1"/>
</dbReference>
<gene>
    <name evidence="1" type="ORF">N7U62_12825</name>
</gene>
<proteinExistence type="predicted"/>
<dbReference type="Proteomes" id="UP001300692">
    <property type="component" value="Unassembled WGS sequence"/>
</dbReference>
<evidence type="ECO:0008006" key="3">
    <source>
        <dbReference type="Google" id="ProtNLM"/>
    </source>
</evidence>
<reference evidence="1 2" key="1">
    <citation type="submission" date="2022-10" db="EMBL/GenBank/DDBJ databases">
        <title>Comparative genomics and taxonomic characterization of three novel marine species of genus Reichenbachiella exhibiting antioxidant and polysaccharide degradation activities.</title>
        <authorList>
            <person name="Muhammad N."/>
            <person name="Lee Y.-J."/>
            <person name="Ko J."/>
            <person name="Kim S.-G."/>
        </authorList>
    </citation>
    <scope>NUCLEOTIDE SEQUENCE [LARGE SCALE GENOMIC DNA]</scope>
    <source>
        <strain evidence="1 2">ABR2-5</strain>
    </source>
</reference>
<sequence length="191" mass="22188">MKSIPIYLTLLFLALSACKNHKAPKKENKDYGDFEISSYTPDTLYRFCGNELQLLPKNTTDQYSYFVRGAKLKAQPNDPMTFWIEPYKEKITLHVIKNENDTSYLSYISINIPDPILSKKAVGDSIDISAIQPDKKILKLLPNDCEYLFRYHGGLQSKLRFHKEEVPDRMPAVFRKNYEGEMVPTRLNTRE</sequence>